<organism evidence="3 4">
    <name type="scientific">Pristionchus entomophagus</name>
    <dbReference type="NCBI Taxonomy" id="358040"/>
    <lineage>
        <taxon>Eukaryota</taxon>
        <taxon>Metazoa</taxon>
        <taxon>Ecdysozoa</taxon>
        <taxon>Nematoda</taxon>
        <taxon>Chromadorea</taxon>
        <taxon>Rhabditida</taxon>
        <taxon>Rhabditina</taxon>
        <taxon>Diplogasteromorpha</taxon>
        <taxon>Diplogasteroidea</taxon>
        <taxon>Neodiplogasteridae</taxon>
        <taxon>Pristionchus</taxon>
    </lineage>
</organism>
<name>A0AAV5T5E9_9BILA</name>
<feature type="transmembrane region" description="Helical" evidence="1">
    <location>
        <begin position="6"/>
        <end position="28"/>
    </location>
</feature>
<evidence type="ECO:0000313" key="3">
    <source>
        <dbReference type="EMBL" id="GMS90751.1"/>
    </source>
</evidence>
<evidence type="ECO:0000313" key="4">
    <source>
        <dbReference type="Proteomes" id="UP001432027"/>
    </source>
</evidence>
<dbReference type="AlphaFoldDB" id="A0AAV5T5E9"/>
<evidence type="ECO:0008006" key="5">
    <source>
        <dbReference type="Google" id="ProtNLM"/>
    </source>
</evidence>
<keyword evidence="1" id="KW-0472">Membrane</keyword>
<protein>
    <recommendedName>
        <fullName evidence="5">G protein-coupled receptor</fullName>
    </recommendedName>
</protein>
<gene>
    <name evidence="2" type="ORF">PENTCL1PPCAC_12923</name>
    <name evidence="3" type="ORF">PENTCL1PPCAC_12926</name>
</gene>
<accession>A0AAV5T5E9</accession>
<feature type="transmembrane region" description="Helical" evidence="1">
    <location>
        <begin position="48"/>
        <end position="70"/>
    </location>
</feature>
<feature type="transmembrane region" description="Helical" evidence="1">
    <location>
        <begin position="82"/>
        <end position="101"/>
    </location>
</feature>
<evidence type="ECO:0000256" key="1">
    <source>
        <dbReference type="SAM" id="Phobius"/>
    </source>
</evidence>
<reference evidence="3" key="1">
    <citation type="submission" date="2023-10" db="EMBL/GenBank/DDBJ databases">
        <title>Genome assembly of Pristionchus species.</title>
        <authorList>
            <person name="Yoshida K."/>
            <person name="Sommer R.J."/>
        </authorList>
    </citation>
    <scope>NUCLEOTIDE SEQUENCE</scope>
    <source>
        <strain evidence="3">RS0144</strain>
    </source>
</reference>
<dbReference type="EMBL" id="BTSX01000003">
    <property type="protein sequence ID" value="GMS90751.1"/>
    <property type="molecule type" value="Genomic_DNA"/>
</dbReference>
<feature type="non-terminal residue" evidence="3">
    <location>
        <position position="1"/>
    </location>
</feature>
<dbReference type="Proteomes" id="UP001432027">
    <property type="component" value="Unassembled WGS sequence"/>
</dbReference>
<dbReference type="SUPFAM" id="SSF81321">
    <property type="entry name" value="Family A G protein-coupled receptor-like"/>
    <property type="match status" value="1"/>
</dbReference>
<keyword evidence="1" id="KW-0812">Transmembrane</keyword>
<sequence>SDLLFYASFAFPLIITASYGILFVFLHVQNKKTHEVHLFTVISQRQQLSFVIQFSIIAIFQFASGFFYILPGLFGNSVVVNYILTSSSALYSMANPIYMFLFQQSVRDAFFDLPIINRFASNKTTQDIRRS</sequence>
<evidence type="ECO:0000313" key="2">
    <source>
        <dbReference type="EMBL" id="GMS90748.1"/>
    </source>
</evidence>
<proteinExistence type="predicted"/>
<comment type="caution">
    <text evidence="3">The sequence shown here is derived from an EMBL/GenBank/DDBJ whole genome shotgun (WGS) entry which is preliminary data.</text>
</comment>
<dbReference type="EMBL" id="BTSX01000003">
    <property type="protein sequence ID" value="GMS90748.1"/>
    <property type="molecule type" value="Genomic_DNA"/>
</dbReference>
<keyword evidence="4" id="KW-1185">Reference proteome</keyword>
<keyword evidence="1" id="KW-1133">Transmembrane helix</keyword>